<protein>
    <recommendedName>
        <fullName evidence="3">DUF1348-domain-containing protein</fullName>
    </recommendedName>
</protein>
<reference evidence="1" key="1">
    <citation type="submission" date="2020-05" db="EMBL/GenBank/DDBJ databases">
        <title>Phylogenomic resolution of chytrid fungi.</title>
        <authorList>
            <person name="Stajich J.E."/>
            <person name="Amses K."/>
            <person name="Simmons R."/>
            <person name="Seto K."/>
            <person name="Myers J."/>
            <person name="Bonds A."/>
            <person name="Quandt C.A."/>
            <person name="Barry K."/>
            <person name="Liu P."/>
            <person name="Grigoriev I."/>
            <person name="Longcore J.E."/>
            <person name="James T.Y."/>
        </authorList>
    </citation>
    <scope>NUCLEOTIDE SEQUENCE</scope>
    <source>
        <strain evidence="1">JEL0379</strain>
    </source>
</reference>
<proteinExistence type="predicted"/>
<organism evidence="1 2">
    <name type="scientific">Geranomyces variabilis</name>
    <dbReference type="NCBI Taxonomy" id="109894"/>
    <lineage>
        <taxon>Eukaryota</taxon>
        <taxon>Fungi</taxon>
        <taxon>Fungi incertae sedis</taxon>
        <taxon>Chytridiomycota</taxon>
        <taxon>Chytridiomycota incertae sedis</taxon>
        <taxon>Chytridiomycetes</taxon>
        <taxon>Spizellomycetales</taxon>
        <taxon>Powellomycetaceae</taxon>
        <taxon>Geranomyces</taxon>
    </lineage>
</organism>
<keyword evidence="2" id="KW-1185">Reference proteome</keyword>
<name>A0AAD5XRC7_9FUNG</name>
<dbReference type="SUPFAM" id="SSF54427">
    <property type="entry name" value="NTF2-like"/>
    <property type="match status" value="1"/>
</dbReference>
<evidence type="ECO:0000313" key="1">
    <source>
        <dbReference type="EMBL" id="KAJ3178662.1"/>
    </source>
</evidence>
<dbReference type="InterPro" id="IPR009783">
    <property type="entry name" value="DUF1348"/>
</dbReference>
<dbReference type="PANTHER" id="PTHR31757:SF0">
    <property type="entry name" value="SLL0781 PROTEIN"/>
    <property type="match status" value="1"/>
</dbReference>
<dbReference type="Gene3D" id="3.10.450.50">
    <property type="match status" value="1"/>
</dbReference>
<dbReference type="PANTHER" id="PTHR31757">
    <property type="entry name" value="SLL0781 PROTEIN"/>
    <property type="match status" value="1"/>
</dbReference>
<gene>
    <name evidence="1" type="ORF">HDU87_003485</name>
</gene>
<dbReference type="Pfam" id="PF07080">
    <property type="entry name" value="DUF1348"/>
    <property type="match status" value="1"/>
</dbReference>
<dbReference type="EMBL" id="JADGJQ010000025">
    <property type="protein sequence ID" value="KAJ3178662.1"/>
    <property type="molecule type" value="Genomic_DNA"/>
</dbReference>
<accession>A0AAD5XRC7</accession>
<evidence type="ECO:0000313" key="2">
    <source>
        <dbReference type="Proteomes" id="UP001212152"/>
    </source>
</evidence>
<dbReference type="InterPro" id="IPR032710">
    <property type="entry name" value="NTF2-like_dom_sf"/>
</dbReference>
<comment type="caution">
    <text evidence="1">The sequence shown here is derived from an EMBL/GenBank/DDBJ whole genome shotgun (WGS) entry which is preliminary data.</text>
</comment>
<dbReference type="Proteomes" id="UP001212152">
    <property type="component" value="Unassembled WGS sequence"/>
</dbReference>
<dbReference type="AlphaFoldDB" id="A0AAD5XRC7"/>
<evidence type="ECO:0008006" key="3">
    <source>
        <dbReference type="Google" id="ProtNLM"/>
    </source>
</evidence>
<sequence>MSKIIPPFTRASATAKVLLAQNLWNTKDPAKVALAYTPDSIWRNRATFVKGRPAIAKFLESKWQKEHGYVLKKELFAHDDNRIAVQFWYEWNDKKDLSGQWYRAHGLEHWTFDNDGLMQERRSSINDMPLRSAADRWFVDGKIERGPDPDPEV</sequence>